<feature type="region of interest" description="Disordered" evidence="1">
    <location>
        <begin position="29"/>
        <end position="54"/>
    </location>
</feature>
<dbReference type="Proteomes" id="UP000008555">
    <property type="component" value="Chromosome"/>
</dbReference>
<dbReference type="EMBL" id="CP000733">
    <property type="protein sequence ID" value="ACI23185.1"/>
    <property type="molecule type" value="Genomic_DNA"/>
</dbReference>
<proteinExistence type="predicted"/>
<gene>
    <name evidence="2" type="ORF">CBUD_1559a</name>
</gene>
<organism evidence="2 3">
    <name type="scientific">Coxiella burnetii (strain Dugway 5J108-111)</name>
    <dbReference type="NCBI Taxonomy" id="434922"/>
    <lineage>
        <taxon>Bacteria</taxon>
        <taxon>Pseudomonadati</taxon>
        <taxon>Pseudomonadota</taxon>
        <taxon>Gammaproteobacteria</taxon>
        <taxon>Legionellales</taxon>
        <taxon>Coxiellaceae</taxon>
        <taxon>Coxiella</taxon>
    </lineage>
</organism>
<dbReference type="HOGENOM" id="CLU_3042508_0_0_6"/>
<evidence type="ECO:0000313" key="3">
    <source>
        <dbReference type="Proteomes" id="UP000008555"/>
    </source>
</evidence>
<dbReference type="KEGG" id="cbd:CBUD_1559a"/>
<reference evidence="2 3" key="1">
    <citation type="journal article" date="2009" name="Infect. Immun.">
        <title>Comparative genomics reveal extensive transposon-mediated genomic plasticity and diversity among potential effector proteins within the genus Coxiella.</title>
        <authorList>
            <person name="Beare P.A."/>
            <person name="Unsworth N."/>
            <person name="Andoh M."/>
            <person name="Voth D.E."/>
            <person name="Omsland A."/>
            <person name="Gilk S.D."/>
            <person name="Williams K.P."/>
            <person name="Sobral B.W."/>
            <person name="Kupko J.J.III."/>
            <person name="Porcella S.F."/>
            <person name="Samuel J.E."/>
            <person name="Heinzen R.A."/>
        </authorList>
    </citation>
    <scope>NUCLEOTIDE SEQUENCE [LARGE SCALE GENOMIC DNA]</scope>
    <source>
        <strain evidence="2 3">Dugway 5J108-111</strain>
    </source>
</reference>
<name>B5XHG5_COXBN</name>
<evidence type="ECO:0000313" key="2">
    <source>
        <dbReference type="EMBL" id="ACI23185.1"/>
    </source>
</evidence>
<sequence>MSGLFKSVSNFRFRAGGVTEFYLKKTKKQKRRINTKAIRQMLGESRGSRNSERR</sequence>
<accession>B5XHG5</accession>
<evidence type="ECO:0000256" key="1">
    <source>
        <dbReference type="SAM" id="MobiDB-lite"/>
    </source>
</evidence>
<protein>
    <submittedName>
        <fullName evidence="2">Uncharacterized protein</fullName>
    </submittedName>
</protein>
<dbReference type="AlphaFoldDB" id="B5XHG5"/>